<reference evidence="1" key="1">
    <citation type="submission" date="2020-04" db="EMBL/GenBank/DDBJ databases">
        <authorList>
            <person name="Zhang T."/>
        </authorList>
    </citation>
    <scope>NUCLEOTIDE SEQUENCE</scope>
    <source>
        <strain evidence="1">HKST-UBA01</strain>
    </source>
</reference>
<proteinExistence type="predicted"/>
<dbReference type="AlphaFoldDB" id="A0A956RQ20"/>
<dbReference type="Proteomes" id="UP000697710">
    <property type="component" value="Unassembled WGS sequence"/>
</dbReference>
<sequence length="136" mass="16028">SAIWSSVQETYFQRLAHGVPRITAAREIAKELREHPFVDRESLKVIKPKDSKYGDPHLELTWKGRRPEDYWLLHERLDIKPNYLYPRVACDLVASFRLSLGDETPTVVFWSGVGSKRWGRRDAPRIIEAWRTRQKQ</sequence>
<name>A0A956RQ20_UNCEI</name>
<accession>A0A956RQ20</accession>
<gene>
    <name evidence="1" type="ORF">KC729_06365</name>
</gene>
<evidence type="ECO:0000313" key="1">
    <source>
        <dbReference type="EMBL" id="MCA9727289.1"/>
    </source>
</evidence>
<organism evidence="1 2">
    <name type="scientific">Eiseniibacteriota bacterium</name>
    <dbReference type="NCBI Taxonomy" id="2212470"/>
    <lineage>
        <taxon>Bacteria</taxon>
        <taxon>Candidatus Eiseniibacteriota</taxon>
    </lineage>
</organism>
<reference evidence="1" key="2">
    <citation type="journal article" date="2021" name="Microbiome">
        <title>Successional dynamics and alternative stable states in a saline activated sludge microbial community over 9 years.</title>
        <authorList>
            <person name="Wang Y."/>
            <person name="Ye J."/>
            <person name="Ju F."/>
            <person name="Liu L."/>
            <person name="Boyd J.A."/>
            <person name="Deng Y."/>
            <person name="Parks D.H."/>
            <person name="Jiang X."/>
            <person name="Yin X."/>
            <person name="Woodcroft B.J."/>
            <person name="Tyson G.W."/>
            <person name="Hugenholtz P."/>
            <person name="Polz M.F."/>
            <person name="Zhang T."/>
        </authorList>
    </citation>
    <scope>NUCLEOTIDE SEQUENCE</scope>
    <source>
        <strain evidence="1">HKST-UBA01</strain>
    </source>
</reference>
<dbReference type="EMBL" id="JAGQHR010000139">
    <property type="protein sequence ID" value="MCA9727289.1"/>
    <property type="molecule type" value="Genomic_DNA"/>
</dbReference>
<comment type="caution">
    <text evidence="1">The sequence shown here is derived from an EMBL/GenBank/DDBJ whole genome shotgun (WGS) entry which is preliminary data.</text>
</comment>
<feature type="non-terminal residue" evidence="1">
    <location>
        <position position="1"/>
    </location>
</feature>
<evidence type="ECO:0000313" key="2">
    <source>
        <dbReference type="Proteomes" id="UP000697710"/>
    </source>
</evidence>
<protein>
    <submittedName>
        <fullName evidence="1">Uncharacterized protein</fullName>
    </submittedName>
</protein>